<keyword evidence="2" id="KW-1185">Reference proteome</keyword>
<name>A0A9P8XZT9_9PEZI</name>
<evidence type="ECO:0008006" key="3">
    <source>
        <dbReference type="Google" id="ProtNLM"/>
    </source>
</evidence>
<dbReference type="PANTHER" id="PTHR43102">
    <property type="entry name" value="SLR1143 PROTEIN"/>
    <property type="match status" value="1"/>
</dbReference>
<comment type="caution">
    <text evidence="1">The sequence shown here is derived from an EMBL/GenBank/DDBJ whole genome shotgun (WGS) entry which is preliminary data.</text>
</comment>
<sequence>MAKFSETARERELFRYEASAISGTVPTRLGAPPIASLTQNAPFQQDPILTALAQLCALRLEAACAYISFFDTQSQHVVACASSTSSIFGATPDTDLLDLCGKAFPRQSSISEHVLQLDDILTEVDAPKAYRGQHLPVSHISDLAAHPQFSQHVFVVGKNGMRWHAAVPIQSPRGANIGVIIVYDPQPRSDAEALPENAARALREASCAITQNMKLQWANDALRRNERMVRGLGSFVEGSAGIAFSEKADNMASFENARDEGSLNIRQQFLQRPATDEGLPAPGYTIIDLFHGIRNPLS</sequence>
<proteinExistence type="predicted"/>
<accession>A0A9P8XZT9</accession>
<dbReference type="OrthoDB" id="303614at2759"/>
<evidence type="ECO:0000313" key="1">
    <source>
        <dbReference type="EMBL" id="KAH7021593.1"/>
    </source>
</evidence>
<organism evidence="1 2">
    <name type="scientific">Microdochium trichocladiopsis</name>
    <dbReference type="NCBI Taxonomy" id="1682393"/>
    <lineage>
        <taxon>Eukaryota</taxon>
        <taxon>Fungi</taxon>
        <taxon>Dikarya</taxon>
        <taxon>Ascomycota</taxon>
        <taxon>Pezizomycotina</taxon>
        <taxon>Sordariomycetes</taxon>
        <taxon>Xylariomycetidae</taxon>
        <taxon>Xylariales</taxon>
        <taxon>Microdochiaceae</taxon>
        <taxon>Microdochium</taxon>
    </lineage>
</organism>
<dbReference type="RefSeq" id="XP_046007794.1">
    <property type="nucleotide sequence ID" value="XM_046159540.1"/>
</dbReference>
<reference evidence="1" key="1">
    <citation type="journal article" date="2021" name="Nat. Commun.">
        <title>Genetic determinants of endophytism in the Arabidopsis root mycobiome.</title>
        <authorList>
            <person name="Mesny F."/>
            <person name="Miyauchi S."/>
            <person name="Thiergart T."/>
            <person name="Pickel B."/>
            <person name="Atanasova L."/>
            <person name="Karlsson M."/>
            <person name="Huettel B."/>
            <person name="Barry K.W."/>
            <person name="Haridas S."/>
            <person name="Chen C."/>
            <person name="Bauer D."/>
            <person name="Andreopoulos W."/>
            <person name="Pangilinan J."/>
            <person name="LaButti K."/>
            <person name="Riley R."/>
            <person name="Lipzen A."/>
            <person name="Clum A."/>
            <person name="Drula E."/>
            <person name="Henrissat B."/>
            <person name="Kohler A."/>
            <person name="Grigoriev I.V."/>
            <person name="Martin F.M."/>
            <person name="Hacquard S."/>
        </authorList>
    </citation>
    <scope>NUCLEOTIDE SEQUENCE</scope>
    <source>
        <strain evidence="1">MPI-CAGE-CH-0230</strain>
    </source>
</reference>
<dbReference type="GeneID" id="70189086"/>
<dbReference type="PANTHER" id="PTHR43102:SF2">
    <property type="entry name" value="GAF DOMAIN-CONTAINING PROTEIN"/>
    <property type="match status" value="1"/>
</dbReference>
<protein>
    <recommendedName>
        <fullName evidence="3">GAF domain-containing protein</fullName>
    </recommendedName>
</protein>
<dbReference type="InterPro" id="IPR029016">
    <property type="entry name" value="GAF-like_dom_sf"/>
</dbReference>
<gene>
    <name evidence="1" type="ORF">B0I36DRAFT_367971</name>
</gene>
<dbReference type="AlphaFoldDB" id="A0A9P8XZT9"/>
<dbReference type="Proteomes" id="UP000756346">
    <property type="component" value="Unassembled WGS sequence"/>
</dbReference>
<dbReference type="Gene3D" id="3.30.450.40">
    <property type="match status" value="1"/>
</dbReference>
<dbReference type="EMBL" id="JAGTJQ010000010">
    <property type="protein sequence ID" value="KAH7021593.1"/>
    <property type="molecule type" value="Genomic_DNA"/>
</dbReference>
<evidence type="ECO:0000313" key="2">
    <source>
        <dbReference type="Proteomes" id="UP000756346"/>
    </source>
</evidence>
<dbReference type="SUPFAM" id="SSF55781">
    <property type="entry name" value="GAF domain-like"/>
    <property type="match status" value="1"/>
</dbReference>